<proteinExistence type="predicted"/>
<evidence type="ECO:0000313" key="2">
    <source>
        <dbReference type="EMBL" id="PJG50063.1"/>
    </source>
</evidence>
<dbReference type="EMBL" id="PGVG01000083">
    <property type="protein sequence ID" value="PJG50063.1"/>
    <property type="molecule type" value="Genomic_DNA"/>
</dbReference>
<feature type="domain" description="Lipocalin-like" evidence="1">
    <location>
        <begin position="23"/>
        <end position="157"/>
    </location>
</feature>
<dbReference type="Pfam" id="PF13924">
    <property type="entry name" value="Lipocalin_5"/>
    <property type="match status" value="1"/>
</dbReference>
<dbReference type="InterPro" id="IPR024311">
    <property type="entry name" value="Lipocalin-like"/>
</dbReference>
<dbReference type="AlphaFoldDB" id="A0A2M8QWW4"/>
<organism evidence="2 3">
    <name type="scientific">Bradyrhizobium forestalis</name>
    <dbReference type="NCBI Taxonomy" id="1419263"/>
    <lineage>
        <taxon>Bacteria</taxon>
        <taxon>Pseudomonadati</taxon>
        <taxon>Pseudomonadota</taxon>
        <taxon>Alphaproteobacteria</taxon>
        <taxon>Hyphomicrobiales</taxon>
        <taxon>Nitrobacteraceae</taxon>
        <taxon>Bradyrhizobium</taxon>
    </lineage>
</organism>
<keyword evidence="3" id="KW-1185">Reference proteome</keyword>
<protein>
    <recommendedName>
        <fullName evidence="1">Lipocalin-like domain-containing protein</fullName>
    </recommendedName>
</protein>
<accession>A0A2M8QWW4</accession>
<dbReference type="OrthoDB" id="8370150at2"/>
<comment type="caution">
    <text evidence="2">The sequence shown here is derived from an EMBL/GenBank/DDBJ whole genome shotgun (WGS) entry which is preliminary data.</text>
</comment>
<sequence length="158" mass="17734">MTASNEILGSVRPGKPLPGSPVIGTWRLRSYVRERISDGHRHNQFGEAPIGYIGYAADGRMYAIFTRNDRIVPRDVVPTDQEGAELLSTMVAYAGTFSLGRNIVVHHIDTSWNQAWTGTDQVRYFMLEGDKLTVTTAPYRSYLDGSMGRSILVWNRIK</sequence>
<reference evidence="2 3" key="1">
    <citation type="submission" date="2017-11" db="EMBL/GenBank/DDBJ databases">
        <title>Bradyrhizobium forestalis sp. nov., an efficient nitrogen-fixing bacterium isolated from nodules of forest legume species in the Amazon.</title>
        <authorList>
            <person name="Costa E.M."/>
            <person name="Guimaraes A."/>
            <person name="Carvalho T.S."/>
            <person name="Rodrigues T.L."/>
            <person name="Ribeiro P.R.A."/>
            <person name="Lebbe L."/>
            <person name="Willems A."/>
            <person name="Moreira F.M.S."/>
        </authorList>
    </citation>
    <scope>NUCLEOTIDE SEQUENCE [LARGE SCALE GENOMIC DNA]</scope>
    <source>
        <strain evidence="2 3">INPA54B</strain>
    </source>
</reference>
<gene>
    <name evidence="2" type="ORF">CVM73_38360</name>
</gene>
<dbReference type="Proteomes" id="UP000231194">
    <property type="component" value="Unassembled WGS sequence"/>
</dbReference>
<name>A0A2M8QWW4_9BRAD</name>
<evidence type="ECO:0000259" key="1">
    <source>
        <dbReference type="Pfam" id="PF13924"/>
    </source>
</evidence>
<evidence type="ECO:0000313" key="3">
    <source>
        <dbReference type="Proteomes" id="UP000231194"/>
    </source>
</evidence>